<dbReference type="GO" id="GO:0016740">
    <property type="term" value="F:transferase activity"/>
    <property type="evidence" value="ECO:0007669"/>
    <property type="project" value="UniProtKB-KW"/>
</dbReference>
<sequence length="461" mass="53198">MKPNILFLIVDSLRADKVSGTENNSVTPNLDHIKKNGVFFDHAISSSDGTMLAYAGLFSGKHPFKTGMRSAKLTRLCNTISYFEVLKNYDYNLYGCLPNFAEPFEIIPEFENNDESFLDLLPDALGNAGEITLKKLEGGMKEPWCFFVHVTNMHYPIKKPKGFEDEKFGSNNYEKQISAIDEWIGKILKKIDLAKTLFVIIGDHGSYIQSLKNKSLEIDFQDNANLQTNFLKMPRKMPKFVEPLKLKLFLMRERASKKRKLNKIKKFDLKPHEIRGLLHQRGNTDRFLFDEKIRVPLFMIGSKINQGMTISKQVRLIDVFPTICEVVGIPKWEEKVDGISIYPLLENKKMNDLTAYIESTPGVVIETNNVIGIRTDKYKYFRNRYDSDLDIHLFDLVNDHFEDNNIAEKSKDIVQMMEKNLKEIIDGFSLEDVCYGDDEMNKQETEEVENVKEIFKAMGYT</sequence>
<dbReference type="Pfam" id="PF00884">
    <property type="entry name" value="Sulfatase"/>
    <property type="match status" value="1"/>
</dbReference>
<keyword evidence="2" id="KW-0378">Hydrolase</keyword>
<dbReference type="EMBL" id="JACASW010000005">
    <property type="protein sequence ID" value="NWK06315.1"/>
    <property type="molecule type" value="Genomic_DNA"/>
</dbReference>
<evidence type="ECO:0000313" key="3">
    <source>
        <dbReference type="Proteomes" id="UP000534207"/>
    </source>
</evidence>
<protein>
    <submittedName>
        <fullName evidence="2">Sulfatase-like hydrolase/transferase</fullName>
    </submittedName>
</protein>
<dbReference type="GO" id="GO:0016787">
    <property type="term" value="F:hydrolase activity"/>
    <property type="evidence" value="ECO:0007669"/>
    <property type="project" value="UniProtKB-KW"/>
</dbReference>
<gene>
    <name evidence="2" type="ORF">HX827_03120</name>
</gene>
<organism evidence="2 3">
    <name type="scientific">Marine Group I thaumarchaeote</name>
    <dbReference type="NCBI Taxonomy" id="2511932"/>
    <lineage>
        <taxon>Archaea</taxon>
        <taxon>Nitrososphaerota</taxon>
        <taxon>Marine Group I</taxon>
    </lineage>
</organism>
<name>A0A7K4NTJ2_9ARCH</name>
<dbReference type="Proteomes" id="UP000534207">
    <property type="component" value="Unassembled WGS sequence"/>
</dbReference>
<accession>A0A7K4NTJ2</accession>
<dbReference type="Gene3D" id="3.30.1120.10">
    <property type="match status" value="1"/>
</dbReference>
<dbReference type="InterPro" id="IPR017850">
    <property type="entry name" value="Alkaline_phosphatase_core_sf"/>
</dbReference>
<dbReference type="PANTHER" id="PTHR43751:SF3">
    <property type="entry name" value="SULFATASE N-TERMINAL DOMAIN-CONTAINING PROTEIN"/>
    <property type="match status" value="1"/>
</dbReference>
<evidence type="ECO:0000259" key="1">
    <source>
        <dbReference type="Pfam" id="PF00884"/>
    </source>
</evidence>
<dbReference type="PANTHER" id="PTHR43751">
    <property type="entry name" value="SULFATASE"/>
    <property type="match status" value="1"/>
</dbReference>
<keyword evidence="2" id="KW-0808">Transferase</keyword>
<evidence type="ECO:0000313" key="2">
    <source>
        <dbReference type="EMBL" id="NWK06315.1"/>
    </source>
</evidence>
<dbReference type="InterPro" id="IPR000917">
    <property type="entry name" value="Sulfatase_N"/>
</dbReference>
<feature type="domain" description="Sulfatase N-terminal" evidence="1">
    <location>
        <begin position="3"/>
        <end position="329"/>
    </location>
</feature>
<dbReference type="SUPFAM" id="SSF53649">
    <property type="entry name" value="Alkaline phosphatase-like"/>
    <property type="match status" value="1"/>
</dbReference>
<reference evidence="2 3" key="1">
    <citation type="journal article" date="2019" name="Environ. Microbiol.">
        <title>Genomics insights into ecotype formation of ammonia-oxidizing archaea in the deep ocean.</title>
        <authorList>
            <person name="Wang Y."/>
            <person name="Huang J.M."/>
            <person name="Cui G.J."/>
            <person name="Nunoura T."/>
            <person name="Takaki Y."/>
            <person name="Li W.L."/>
            <person name="Li J."/>
            <person name="Gao Z.M."/>
            <person name="Takai K."/>
            <person name="Zhang A.Q."/>
            <person name="Stepanauskas R."/>
        </authorList>
    </citation>
    <scope>NUCLEOTIDE SEQUENCE [LARGE SCALE GENOMIC DNA]</scope>
    <source>
        <strain evidence="2 3">G13</strain>
    </source>
</reference>
<dbReference type="InterPro" id="IPR052701">
    <property type="entry name" value="GAG_Ulvan_Degrading_Sulfatases"/>
</dbReference>
<comment type="caution">
    <text evidence="2">The sequence shown here is derived from an EMBL/GenBank/DDBJ whole genome shotgun (WGS) entry which is preliminary data.</text>
</comment>
<dbReference type="Gene3D" id="3.40.720.10">
    <property type="entry name" value="Alkaline Phosphatase, subunit A"/>
    <property type="match status" value="2"/>
</dbReference>
<proteinExistence type="predicted"/>
<dbReference type="AlphaFoldDB" id="A0A7K4NTJ2"/>